<evidence type="ECO:0000313" key="2">
    <source>
        <dbReference type="Proteomes" id="UP000669179"/>
    </source>
</evidence>
<name>A0A939PT39_9ACTN</name>
<gene>
    <name evidence="1" type="ORF">J4573_52650</name>
</gene>
<dbReference type="RefSeq" id="WP_372443057.1">
    <property type="nucleotide sequence ID" value="NZ_JAGEOJ010000043.1"/>
</dbReference>
<accession>A0A939PT39</accession>
<feature type="non-terminal residue" evidence="1">
    <location>
        <position position="265"/>
    </location>
</feature>
<comment type="caution">
    <text evidence="1">The sequence shown here is derived from an EMBL/GenBank/DDBJ whole genome shotgun (WGS) entry which is preliminary data.</text>
</comment>
<dbReference type="EMBL" id="JAGEOJ010000043">
    <property type="protein sequence ID" value="MBO2455808.1"/>
    <property type="molecule type" value="Genomic_DNA"/>
</dbReference>
<organism evidence="1 2">
    <name type="scientific">Actinomadura barringtoniae</name>
    <dbReference type="NCBI Taxonomy" id="1427535"/>
    <lineage>
        <taxon>Bacteria</taxon>
        <taxon>Bacillati</taxon>
        <taxon>Actinomycetota</taxon>
        <taxon>Actinomycetes</taxon>
        <taxon>Streptosporangiales</taxon>
        <taxon>Thermomonosporaceae</taxon>
        <taxon>Actinomadura</taxon>
    </lineage>
</organism>
<reference evidence="1" key="1">
    <citation type="submission" date="2021-03" db="EMBL/GenBank/DDBJ databases">
        <authorList>
            <person name="Kanchanasin P."/>
            <person name="Saeng-In P."/>
            <person name="Phongsopitanun W."/>
            <person name="Yuki M."/>
            <person name="Kudo T."/>
            <person name="Ohkuma M."/>
            <person name="Tanasupawat S."/>
        </authorList>
    </citation>
    <scope>NUCLEOTIDE SEQUENCE</scope>
    <source>
        <strain evidence="1">GKU 128</strain>
    </source>
</reference>
<protein>
    <submittedName>
        <fullName evidence="1">Uncharacterized protein</fullName>
    </submittedName>
</protein>
<dbReference type="Proteomes" id="UP000669179">
    <property type="component" value="Unassembled WGS sequence"/>
</dbReference>
<evidence type="ECO:0000313" key="1">
    <source>
        <dbReference type="EMBL" id="MBO2455808.1"/>
    </source>
</evidence>
<sequence>MTFPWLASLLLYDLATKTLRTRRRLRALPVLEAAGPPESEDWRVMSAQGVRVDADTRRAAVAHALRRRLELVDLVPGDLHTEGAIELFRYVDPAARVSRRRLRKNRALSAGHALVVDGGLARRAEVTGASGLDPVEFIQLTRLLRRHAPRTAGLAVAPRLAACPVDARWRKPCLRALEVPVPVAMLFQFTELAGFAGAIRVAPIWGLIPLLLFWLQPLLIFAGSHPIHPRDLPRATTLRPALRLYTWLRAITARRPTHNASQPPT</sequence>
<proteinExistence type="predicted"/>
<keyword evidence="2" id="KW-1185">Reference proteome</keyword>
<dbReference type="AlphaFoldDB" id="A0A939PT39"/>